<evidence type="ECO:0000256" key="2">
    <source>
        <dbReference type="ARBA" id="ARBA00010621"/>
    </source>
</evidence>
<keyword evidence="12 17" id="KW-0046">Antibiotic resistance</keyword>
<reference evidence="18" key="2">
    <citation type="submission" date="2021-04" db="EMBL/GenBank/DDBJ databases">
        <authorList>
            <person name="Gilroy R."/>
        </authorList>
    </citation>
    <scope>NUCLEOTIDE SEQUENCE</scope>
    <source>
        <strain evidence="18">ChiSjej1B19-8411</strain>
    </source>
</reference>
<feature type="transmembrane region" description="Helical" evidence="17">
    <location>
        <begin position="41"/>
        <end position="60"/>
    </location>
</feature>
<evidence type="ECO:0000256" key="17">
    <source>
        <dbReference type="HAMAP-Rule" id="MF_01006"/>
    </source>
</evidence>
<comment type="miscellaneous">
    <text evidence="17">Bacitracin is thought to be involved in the inhibition of peptidoglycan synthesis by sequestering undecaprenyl diphosphate, thereby reducing the pool of lipid carrier available.</text>
</comment>
<proteinExistence type="inferred from homology"/>
<evidence type="ECO:0000313" key="18">
    <source>
        <dbReference type="EMBL" id="HIX60332.1"/>
    </source>
</evidence>
<dbReference type="Pfam" id="PF02673">
    <property type="entry name" value="BacA"/>
    <property type="match status" value="1"/>
</dbReference>
<dbReference type="GO" id="GO:0008360">
    <property type="term" value="P:regulation of cell shape"/>
    <property type="evidence" value="ECO:0007669"/>
    <property type="project" value="UniProtKB-KW"/>
</dbReference>
<evidence type="ECO:0000256" key="8">
    <source>
        <dbReference type="ARBA" id="ARBA00022960"/>
    </source>
</evidence>
<dbReference type="EMBL" id="DXEX01000245">
    <property type="protein sequence ID" value="HIX60332.1"/>
    <property type="molecule type" value="Genomic_DNA"/>
</dbReference>
<evidence type="ECO:0000256" key="11">
    <source>
        <dbReference type="ARBA" id="ARBA00023136"/>
    </source>
</evidence>
<gene>
    <name evidence="17" type="primary">uppP</name>
    <name evidence="18" type="ORF">IAA45_11550</name>
</gene>
<comment type="function">
    <text evidence="17">Catalyzes the dephosphorylation of undecaprenyl diphosphate (UPP). Confers resistance to bacitracin.</text>
</comment>
<feature type="transmembrane region" description="Helical" evidence="17">
    <location>
        <begin position="207"/>
        <end position="227"/>
    </location>
</feature>
<name>A0A9D1WLI6_9FIRM</name>
<organism evidence="18 19">
    <name type="scientific">Candidatus Blautia gallistercoris</name>
    <dbReference type="NCBI Taxonomy" id="2838490"/>
    <lineage>
        <taxon>Bacteria</taxon>
        <taxon>Bacillati</taxon>
        <taxon>Bacillota</taxon>
        <taxon>Clostridia</taxon>
        <taxon>Lachnospirales</taxon>
        <taxon>Lachnospiraceae</taxon>
        <taxon>Blautia</taxon>
    </lineage>
</organism>
<evidence type="ECO:0000256" key="13">
    <source>
        <dbReference type="ARBA" id="ARBA00023316"/>
    </source>
</evidence>
<dbReference type="PANTHER" id="PTHR30622">
    <property type="entry name" value="UNDECAPRENYL-DIPHOSPHATASE"/>
    <property type="match status" value="1"/>
</dbReference>
<dbReference type="GO" id="GO:0005886">
    <property type="term" value="C:plasma membrane"/>
    <property type="evidence" value="ECO:0007669"/>
    <property type="project" value="UniProtKB-SubCell"/>
</dbReference>
<reference evidence="18" key="1">
    <citation type="journal article" date="2021" name="PeerJ">
        <title>Extensive microbial diversity within the chicken gut microbiome revealed by metagenomics and culture.</title>
        <authorList>
            <person name="Gilroy R."/>
            <person name="Ravi A."/>
            <person name="Getino M."/>
            <person name="Pursley I."/>
            <person name="Horton D.L."/>
            <person name="Alikhan N.F."/>
            <person name="Baker D."/>
            <person name="Gharbi K."/>
            <person name="Hall N."/>
            <person name="Watson M."/>
            <person name="Adriaenssens E.M."/>
            <person name="Foster-Nyarko E."/>
            <person name="Jarju S."/>
            <person name="Secka A."/>
            <person name="Antonio M."/>
            <person name="Oren A."/>
            <person name="Chaudhuri R.R."/>
            <person name="La Ragione R."/>
            <person name="Hildebrand F."/>
            <person name="Pallen M.J."/>
        </authorList>
    </citation>
    <scope>NUCLEOTIDE SEQUENCE</scope>
    <source>
        <strain evidence="18">ChiSjej1B19-8411</strain>
    </source>
</reference>
<keyword evidence="11 17" id="KW-0472">Membrane</keyword>
<keyword evidence="10 17" id="KW-1133">Transmembrane helix</keyword>
<evidence type="ECO:0000256" key="12">
    <source>
        <dbReference type="ARBA" id="ARBA00023251"/>
    </source>
</evidence>
<feature type="transmembrane region" description="Helical" evidence="17">
    <location>
        <begin position="239"/>
        <end position="261"/>
    </location>
</feature>
<evidence type="ECO:0000256" key="4">
    <source>
        <dbReference type="ARBA" id="ARBA00021581"/>
    </source>
</evidence>
<feature type="transmembrane region" description="Helical" evidence="17">
    <location>
        <begin position="273"/>
        <end position="290"/>
    </location>
</feature>
<accession>A0A9D1WLI6</accession>
<evidence type="ECO:0000256" key="3">
    <source>
        <dbReference type="ARBA" id="ARBA00012374"/>
    </source>
</evidence>
<evidence type="ECO:0000256" key="10">
    <source>
        <dbReference type="ARBA" id="ARBA00022989"/>
    </source>
</evidence>
<keyword evidence="7 17" id="KW-0378">Hydrolase</keyword>
<comment type="catalytic activity">
    <reaction evidence="16 17">
        <text>di-trans,octa-cis-undecaprenyl diphosphate + H2O = di-trans,octa-cis-undecaprenyl phosphate + phosphate + H(+)</text>
        <dbReference type="Rhea" id="RHEA:28094"/>
        <dbReference type="ChEBI" id="CHEBI:15377"/>
        <dbReference type="ChEBI" id="CHEBI:15378"/>
        <dbReference type="ChEBI" id="CHEBI:43474"/>
        <dbReference type="ChEBI" id="CHEBI:58405"/>
        <dbReference type="ChEBI" id="CHEBI:60392"/>
        <dbReference type="EC" id="3.6.1.27"/>
    </reaction>
</comment>
<evidence type="ECO:0000313" key="19">
    <source>
        <dbReference type="Proteomes" id="UP000886817"/>
    </source>
</evidence>
<feature type="transmembrane region" description="Helical" evidence="17">
    <location>
        <begin position="137"/>
        <end position="157"/>
    </location>
</feature>
<dbReference type="EC" id="3.6.1.27" evidence="3 17"/>
<evidence type="ECO:0000256" key="5">
    <source>
        <dbReference type="ARBA" id="ARBA00022475"/>
    </source>
</evidence>
<comment type="caution">
    <text evidence="18">The sequence shown here is derived from an EMBL/GenBank/DDBJ whole genome shotgun (WGS) entry which is preliminary data.</text>
</comment>
<comment type="similarity">
    <text evidence="2 17">Belongs to the UppP family.</text>
</comment>
<dbReference type="GO" id="GO:0071555">
    <property type="term" value="P:cell wall organization"/>
    <property type="evidence" value="ECO:0007669"/>
    <property type="project" value="UniProtKB-KW"/>
</dbReference>
<sequence>MSFLYIILLGLVQGILQFLPVSTSGHIVVLENLLGIDSYTGLPLAAFLYLGSLAAIIWGMKKDILRLLLEFCRIIYDILTNLRIYMDNRKTGRNNAYRRLIHNNYQKLVVLLLVTSIPTMILGFLSRELAGAWGSSLLFPAIGFLISGVVLLVVDFIKKGNKIPRDTGYDCAMWIGICQGLSVFPGVSRMGLTVSAGLLNGLSPSFAVRYSILASVPAILGAFFVEVPHLGQGNLTPGLFFAFLLGTVVAAVTGMLVMRWMLRIVQRAKLRIFAYYSFLIGIAVLAVYLVR</sequence>
<keyword evidence="13 17" id="KW-0961">Cell wall biogenesis/degradation</keyword>
<dbReference type="GO" id="GO:0046677">
    <property type="term" value="P:response to antibiotic"/>
    <property type="evidence" value="ECO:0007669"/>
    <property type="project" value="UniProtKB-UniRule"/>
</dbReference>
<evidence type="ECO:0000256" key="1">
    <source>
        <dbReference type="ARBA" id="ARBA00004651"/>
    </source>
</evidence>
<protein>
    <recommendedName>
        <fullName evidence="4 17">Undecaprenyl-diphosphatase</fullName>
        <ecNumber evidence="3 17">3.6.1.27</ecNumber>
    </recommendedName>
    <alternativeName>
        <fullName evidence="15 17">Bacitracin resistance protein</fullName>
    </alternativeName>
    <alternativeName>
        <fullName evidence="14 17">Undecaprenyl pyrophosphate phosphatase</fullName>
    </alternativeName>
</protein>
<keyword evidence="5 17" id="KW-1003">Cell membrane</keyword>
<keyword evidence="8 17" id="KW-0133">Cell shape</keyword>
<dbReference type="PANTHER" id="PTHR30622:SF4">
    <property type="entry name" value="UNDECAPRENYL-DIPHOSPHATASE"/>
    <property type="match status" value="1"/>
</dbReference>
<dbReference type="GO" id="GO:0009252">
    <property type="term" value="P:peptidoglycan biosynthetic process"/>
    <property type="evidence" value="ECO:0007669"/>
    <property type="project" value="UniProtKB-KW"/>
</dbReference>
<comment type="subcellular location">
    <subcellularLocation>
        <location evidence="1 17">Cell membrane</location>
        <topology evidence="1 17">Multi-pass membrane protein</topology>
    </subcellularLocation>
</comment>
<feature type="transmembrane region" description="Helical" evidence="17">
    <location>
        <begin position="108"/>
        <end position="125"/>
    </location>
</feature>
<dbReference type="HAMAP" id="MF_01006">
    <property type="entry name" value="Undec_diphosphatase"/>
    <property type="match status" value="1"/>
</dbReference>
<dbReference type="Proteomes" id="UP000886817">
    <property type="component" value="Unassembled WGS sequence"/>
</dbReference>
<evidence type="ECO:0000256" key="7">
    <source>
        <dbReference type="ARBA" id="ARBA00022801"/>
    </source>
</evidence>
<evidence type="ECO:0000256" key="15">
    <source>
        <dbReference type="ARBA" id="ARBA00032932"/>
    </source>
</evidence>
<evidence type="ECO:0000256" key="16">
    <source>
        <dbReference type="ARBA" id="ARBA00047594"/>
    </source>
</evidence>
<dbReference type="AlphaFoldDB" id="A0A9D1WLI6"/>
<keyword evidence="6 17" id="KW-0812">Transmembrane</keyword>
<evidence type="ECO:0000256" key="9">
    <source>
        <dbReference type="ARBA" id="ARBA00022984"/>
    </source>
</evidence>
<keyword evidence="9 17" id="KW-0573">Peptidoglycan synthesis</keyword>
<dbReference type="GO" id="GO:0050380">
    <property type="term" value="F:undecaprenyl-diphosphatase activity"/>
    <property type="evidence" value="ECO:0007669"/>
    <property type="project" value="UniProtKB-UniRule"/>
</dbReference>
<dbReference type="InterPro" id="IPR003824">
    <property type="entry name" value="UppP"/>
</dbReference>
<evidence type="ECO:0000256" key="6">
    <source>
        <dbReference type="ARBA" id="ARBA00022692"/>
    </source>
</evidence>
<evidence type="ECO:0000256" key="14">
    <source>
        <dbReference type="ARBA" id="ARBA00032707"/>
    </source>
</evidence>